<reference evidence="1" key="1">
    <citation type="journal article" date="2011" name="Plant Physiol.">
        <title>Comprehensive sequence analysis of 24,783 barley full-length cDNAs derived from 12 clone libraries.</title>
        <authorList>
            <person name="Matsumoto T."/>
            <person name="Tanaka T."/>
            <person name="Sakai H."/>
            <person name="Amano N."/>
            <person name="Kanamori H."/>
            <person name="Kurita K."/>
            <person name="Kikuta A."/>
            <person name="Kamiya K."/>
            <person name="Yamamoto M."/>
            <person name="Ikawa H."/>
            <person name="Fujii N."/>
            <person name="Hori K."/>
            <person name="Itoh T."/>
            <person name="Sato K."/>
        </authorList>
    </citation>
    <scope>NUCLEOTIDE SEQUENCE</scope>
    <source>
        <tissue evidence="1">Shoot and root</tissue>
    </source>
</reference>
<dbReference type="EMBL" id="AK368886">
    <property type="protein sequence ID" value="BAK00089.1"/>
    <property type="molecule type" value="mRNA"/>
</dbReference>
<evidence type="ECO:0000313" key="1">
    <source>
        <dbReference type="EMBL" id="BAK00089.1"/>
    </source>
</evidence>
<dbReference type="AlphaFoldDB" id="F2DYB7"/>
<accession>F2DYB7</accession>
<name>F2DYB7_HORVV</name>
<organism evidence="1">
    <name type="scientific">Hordeum vulgare subsp. vulgare</name>
    <name type="common">Domesticated barley</name>
    <dbReference type="NCBI Taxonomy" id="112509"/>
    <lineage>
        <taxon>Eukaryota</taxon>
        <taxon>Viridiplantae</taxon>
        <taxon>Streptophyta</taxon>
        <taxon>Embryophyta</taxon>
        <taxon>Tracheophyta</taxon>
        <taxon>Spermatophyta</taxon>
        <taxon>Magnoliopsida</taxon>
        <taxon>Liliopsida</taxon>
        <taxon>Poales</taxon>
        <taxon>Poaceae</taxon>
        <taxon>BOP clade</taxon>
        <taxon>Pooideae</taxon>
        <taxon>Triticodae</taxon>
        <taxon>Triticeae</taxon>
        <taxon>Hordeinae</taxon>
        <taxon>Hordeum</taxon>
    </lineage>
</organism>
<proteinExistence type="evidence at transcript level"/>
<sequence length="170" mass="18279">MPCDPPAAEVADKDAVQVQDPHVLRRGDEAVHEDGVGRNVARGVRVGLLECDQVPEQGLAGVVELQLRDLQHALGEAHVQEARGILPLAESDPSLLQLLGARDPLRELRHHHIGLTAVGMLPAVARWEADGEVEEVQQVVYAVACDGRPVHHLGTKGAEKPEAAGHQEPF</sequence>
<protein>
    <submittedName>
        <fullName evidence="1">Predicted protein</fullName>
    </submittedName>
</protein>